<evidence type="ECO:0000256" key="4">
    <source>
        <dbReference type="ARBA" id="ARBA00022801"/>
    </source>
</evidence>
<dbReference type="PANTHER" id="PTHR11010">
    <property type="entry name" value="PROTEASE S28 PRO-X CARBOXYPEPTIDASE-RELATED"/>
    <property type="match status" value="1"/>
</dbReference>
<evidence type="ECO:0000256" key="3">
    <source>
        <dbReference type="ARBA" id="ARBA00022729"/>
    </source>
</evidence>
<evidence type="ECO:0000256" key="5">
    <source>
        <dbReference type="ARBA" id="ARBA00023180"/>
    </source>
</evidence>
<keyword evidence="2" id="KW-0645">Protease</keyword>
<dbReference type="Proteomes" id="UP001345013">
    <property type="component" value="Unassembled WGS sequence"/>
</dbReference>
<evidence type="ECO:0000256" key="2">
    <source>
        <dbReference type="ARBA" id="ARBA00022670"/>
    </source>
</evidence>
<dbReference type="Pfam" id="PF05577">
    <property type="entry name" value="Peptidase_S28"/>
    <property type="match status" value="2"/>
</dbReference>
<dbReference type="Gene3D" id="3.40.50.1820">
    <property type="entry name" value="alpha/beta hydrolase"/>
    <property type="match status" value="2"/>
</dbReference>
<keyword evidence="4" id="KW-0378">Hydrolase</keyword>
<comment type="caution">
    <text evidence="7">The sequence shown here is derived from an EMBL/GenBank/DDBJ whole genome shotgun (WGS) entry which is preliminary data.</text>
</comment>
<keyword evidence="8" id="KW-1185">Reference proteome</keyword>
<evidence type="ECO:0000256" key="6">
    <source>
        <dbReference type="SAM" id="SignalP"/>
    </source>
</evidence>
<feature type="chain" id="PRO_5047442018" evidence="6">
    <location>
        <begin position="16"/>
        <end position="606"/>
    </location>
</feature>
<name>A0ABR0K0R1_9EURO</name>
<evidence type="ECO:0000313" key="8">
    <source>
        <dbReference type="Proteomes" id="UP001345013"/>
    </source>
</evidence>
<evidence type="ECO:0000256" key="1">
    <source>
        <dbReference type="ARBA" id="ARBA00011079"/>
    </source>
</evidence>
<evidence type="ECO:0000313" key="7">
    <source>
        <dbReference type="EMBL" id="KAK5081438.1"/>
    </source>
</evidence>
<dbReference type="SUPFAM" id="SSF53474">
    <property type="entry name" value="alpha/beta-Hydrolases"/>
    <property type="match status" value="1"/>
</dbReference>
<keyword evidence="5" id="KW-0325">Glycoprotein</keyword>
<protein>
    <submittedName>
        <fullName evidence="7">Uncharacterized protein</fullName>
    </submittedName>
</protein>
<dbReference type="PANTHER" id="PTHR11010:SF109">
    <property type="entry name" value="PEPTIDASE, FAMILY S28, PUTATIVE (AFU_ORTHOLOGUE AFUA_4G03790)-RELATED"/>
    <property type="match status" value="1"/>
</dbReference>
<accession>A0ABR0K0R1</accession>
<feature type="signal peptide" evidence="6">
    <location>
        <begin position="1"/>
        <end position="15"/>
    </location>
</feature>
<comment type="similarity">
    <text evidence="1">Belongs to the peptidase S28 family.</text>
</comment>
<keyword evidence="3 6" id="KW-0732">Signal</keyword>
<proteinExistence type="inferred from homology"/>
<dbReference type="EMBL" id="JAVRRG010000137">
    <property type="protein sequence ID" value="KAK5081438.1"/>
    <property type="molecule type" value="Genomic_DNA"/>
</dbReference>
<organism evidence="7 8">
    <name type="scientific">Lithohypha guttulata</name>
    <dbReference type="NCBI Taxonomy" id="1690604"/>
    <lineage>
        <taxon>Eukaryota</taxon>
        <taxon>Fungi</taxon>
        <taxon>Dikarya</taxon>
        <taxon>Ascomycota</taxon>
        <taxon>Pezizomycotina</taxon>
        <taxon>Eurotiomycetes</taxon>
        <taxon>Chaetothyriomycetidae</taxon>
        <taxon>Chaetothyriales</taxon>
        <taxon>Trichomeriaceae</taxon>
        <taxon>Lithohypha</taxon>
    </lineage>
</organism>
<dbReference type="InterPro" id="IPR029058">
    <property type="entry name" value="AB_hydrolase_fold"/>
</dbReference>
<reference evidence="7 8" key="1">
    <citation type="submission" date="2023-08" db="EMBL/GenBank/DDBJ databases">
        <title>Black Yeasts Isolated from many extreme environments.</title>
        <authorList>
            <person name="Coleine C."/>
            <person name="Stajich J.E."/>
            <person name="Selbmann L."/>
        </authorList>
    </citation>
    <scope>NUCLEOTIDE SEQUENCE [LARGE SCALE GENOMIC DNA]</scope>
    <source>
        <strain evidence="7 8">CCFEE 5885</strain>
    </source>
</reference>
<dbReference type="InterPro" id="IPR008758">
    <property type="entry name" value="Peptidase_S28"/>
</dbReference>
<sequence length="606" mass="67902">MLLPVLVSFLAVATSFERGHGPAYHQHDVLRRQVGTQPYNYTGYLVPSYSISIPRDHFTDAGHGMYNNRYFINDTYYQPGGPVFFYDQGEEGISNTTAARVLAETDGTTAVMELARQYDVLAILWEHRYYGLSPPFPMVLSDPPRFSPRPVYEPQGAPESWQYLTIEQALEDVVYFANNLKTGQYQNTHMEQLSPKKTPWIWVGGSYAGDRGAWLRQRNPEVIYSTWSSSPPTQAMFDGSTFFNGVLRSLPSNCSADVRAMIPHIDTVISGKQGEEELLKLQRLDYVLGLATNLSNYLPGSYNISEAQDVFTPSTLATRLWQAFSTIIYQSYGFSYTSRVFCDALESYAPGAPGRIQNDSYLNVVTNLGTSQPSPSGFLAQHNGNLSLGMEAMMYATHVYQAYYVDLVFAVSENSSDSPPNGFADVASWEYQVNSQFGWIQASNPENVTIISQYFNISYYQQLTEQQYLTNATIAELPDRPGVAEINRYGGWNINPSNTMFTDGEYDPWRAATVYSLESQLGAPGNVPTTEIPACGQPPKNGTRYGTIYPGRVHVPDLAEEWYLPDIDADYSPLRIGLDLFTKALDVWLPCFGEDEVDGKRKRFVA</sequence>
<gene>
    <name evidence="7" type="ORF">LTR24_008192</name>
</gene>